<name>A0A147K4N6_9BACI</name>
<dbReference type="InterPro" id="IPR003848">
    <property type="entry name" value="DUF218"/>
</dbReference>
<dbReference type="Gene3D" id="3.40.50.620">
    <property type="entry name" value="HUPs"/>
    <property type="match status" value="1"/>
</dbReference>
<dbReference type="STRING" id="1150625.Q75_15565"/>
<dbReference type="InterPro" id="IPR051599">
    <property type="entry name" value="Cell_Envelope_Assoc"/>
</dbReference>
<accession>A0A147K4N6</accession>
<reference evidence="3 4" key="1">
    <citation type="journal article" date="2016" name="Front. Microbiol.">
        <title>Microevolution Analysis of Bacillus coahuilensis Unveils Differences in Phosphorus Acquisition Strategies and Their Regulation.</title>
        <authorList>
            <person name="Gomez-Lunar Z."/>
            <person name="Hernandez-Gonzalez I."/>
            <person name="Rodriguez-Torres M.D."/>
            <person name="Souza V."/>
            <person name="Olmedo-Alvarez G."/>
        </authorList>
    </citation>
    <scope>NUCLEOTIDE SEQUENCE [LARGE SCALE GENOMIC DNA]</scope>
    <source>
        <strain evidence="4">p1.1.43</strain>
    </source>
</reference>
<keyword evidence="4" id="KW-1185">Reference proteome</keyword>
<dbReference type="Pfam" id="PF02698">
    <property type="entry name" value="DUF218"/>
    <property type="match status" value="1"/>
</dbReference>
<dbReference type="Proteomes" id="UP000074108">
    <property type="component" value="Unassembled WGS sequence"/>
</dbReference>
<keyword evidence="1" id="KW-0812">Transmembrane</keyword>
<organism evidence="3 4">
    <name type="scientific">Bacillus coahuilensis p1.1.43</name>
    <dbReference type="NCBI Taxonomy" id="1150625"/>
    <lineage>
        <taxon>Bacteria</taxon>
        <taxon>Bacillati</taxon>
        <taxon>Bacillota</taxon>
        <taxon>Bacilli</taxon>
        <taxon>Bacillales</taxon>
        <taxon>Bacillaceae</taxon>
        <taxon>Bacillus</taxon>
    </lineage>
</organism>
<proteinExistence type="predicted"/>
<dbReference type="EMBL" id="LDYG01000051">
    <property type="protein sequence ID" value="KUP04412.1"/>
    <property type="molecule type" value="Genomic_DNA"/>
</dbReference>
<evidence type="ECO:0000259" key="2">
    <source>
        <dbReference type="Pfam" id="PF02698"/>
    </source>
</evidence>
<dbReference type="PANTHER" id="PTHR30336:SF20">
    <property type="entry name" value="DUF218 DOMAIN-CONTAINING PROTEIN"/>
    <property type="match status" value="1"/>
</dbReference>
<evidence type="ECO:0000313" key="3">
    <source>
        <dbReference type="EMBL" id="KUP04412.1"/>
    </source>
</evidence>
<dbReference type="PATRIC" id="fig|1150625.3.peg.3250"/>
<keyword evidence="1" id="KW-0472">Membrane</keyword>
<evidence type="ECO:0000256" key="1">
    <source>
        <dbReference type="SAM" id="Phobius"/>
    </source>
</evidence>
<dbReference type="AlphaFoldDB" id="A0A147K4N6"/>
<dbReference type="RefSeq" id="WP_059351880.1">
    <property type="nucleotide sequence ID" value="NZ_LDYG01000051.1"/>
</dbReference>
<gene>
    <name evidence="3" type="ORF">Q75_15565</name>
</gene>
<protein>
    <recommendedName>
        <fullName evidence="2">DUF218 domain-containing protein</fullName>
    </recommendedName>
</protein>
<evidence type="ECO:0000313" key="4">
    <source>
        <dbReference type="Proteomes" id="UP000074108"/>
    </source>
</evidence>
<dbReference type="CDD" id="cd06259">
    <property type="entry name" value="YdcF-like"/>
    <property type="match status" value="1"/>
</dbReference>
<sequence>MRIESLIQYKMVWFLFIFVMVLVLAMILLFKRSHTLLVEKNPPVPADVILVLSGGAQGEREAEAAKLYHEGYTDTIVVSMAKVGWNTYTGDIMREHLIHLGVPDNAILTYGDVTSTREEAEQAVPLLEELAVRKMILTTSSFHSGRAKWIFERTLKEKGIEVISVPVREEEFGSDWWQNHETRKQGASELLKYVWEWFRL</sequence>
<keyword evidence="1" id="KW-1133">Transmembrane helix</keyword>
<comment type="caution">
    <text evidence="3">The sequence shown here is derived from an EMBL/GenBank/DDBJ whole genome shotgun (WGS) entry which is preliminary data.</text>
</comment>
<dbReference type="InterPro" id="IPR014729">
    <property type="entry name" value="Rossmann-like_a/b/a_fold"/>
</dbReference>
<dbReference type="OrthoDB" id="9782395at2"/>
<feature type="domain" description="DUF218" evidence="2">
    <location>
        <begin position="47"/>
        <end position="182"/>
    </location>
</feature>
<dbReference type="PANTHER" id="PTHR30336">
    <property type="entry name" value="INNER MEMBRANE PROTEIN, PROBABLE PERMEASE"/>
    <property type="match status" value="1"/>
</dbReference>
<feature type="transmembrane region" description="Helical" evidence="1">
    <location>
        <begin position="12"/>
        <end position="30"/>
    </location>
</feature>
<dbReference type="GO" id="GO:0005886">
    <property type="term" value="C:plasma membrane"/>
    <property type="evidence" value="ECO:0007669"/>
    <property type="project" value="TreeGrafter"/>
</dbReference>